<feature type="transmembrane region" description="Helical" evidence="1">
    <location>
        <begin position="274"/>
        <end position="300"/>
    </location>
</feature>
<dbReference type="Pfam" id="PF18943">
    <property type="entry name" value="DUF5690"/>
    <property type="match status" value="1"/>
</dbReference>
<proteinExistence type="predicted"/>
<feature type="transmembrane region" description="Helical" evidence="1">
    <location>
        <begin position="307"/>
        <end position="329"/>
    </location>
</feature>
<keyword evidence="3" id="KW-1185">Reference proteome</keyword>
<keyword evidence="1" id="KW-1133">Transmembrane helix</keyword>
<keyword evidence="1" id="KW-0472">Membrane</keyword>
<gene>
    <name evidence="2" type="ORF">SAMN04488055_1013</name>
</gene>
<feature type="transmembrane region" description="Helical" evidence="1">
    <location>
        <begin position="153"/>
        <end position="173"/>
    </location>
</feature>
<feature type="transmembrane region" description="Helical" evidence="1">
    <location>
        <begin position="233"/>
        <end position="254"/>
    </location>
</feature>
<dbReference type="InterPro" id="IPR043745">
    <property type="entry name" value="DUF5690"/>
</dbReference>
<feature type="transmembrane region" description="Helical" evidence="1">
    <location>
        <begin position="365"/>
        <end position="385"/>
    </location>
</feature>
<name>A0A1N6DRA7_9BACT</name>
<evidence type="ECO:0000313" key="3">
    <source>
        <dbReference type="Proteomes" id="UP000185003"/>
    </source>
</evidence>
<dbReference type="InterPro" id="IPR036259">
    <property type="entry name" value="MFS_trans_sf"/>
</dbReference>
<keyword evidence="1" id="KW-0812">Transmembrane</keyword>
<feature type="transmembrane region" description="Helical" evidence="1">
    <location>
        <begin position="27"/>
        <end position="48"/>
    </location>
</feature>
<dbReference type="SUPFAM" id="SSF103473">
    <property type="entry name" value="MFS general substrate transporter"/>
    <property type="match status" value="1"/>
</dbReference>
<reference evidence="2 3" key="1">
    <citation type="submission" date="2016-11" db="EMBL/GenBank/DDBJ databases">
        <authorList>
            <person name="Jaros S."/>
            <person name="Januszkiewicz K."/>
            <person name="Wedrychowicz H."/>
        </authorList>
    </citation>
    <scope>NUCLEOTIDE SEQUENCE [LARGE SCALE GENOMIC DNA]</scope>
    <source>
        <strain evidence="2 3">DSM 24787</strain>
    </source>
</reference>
<sequence>MRAAFFLKGKQYLPKHMSAVHFSKRQIWVAVMAAITSFAAYTAIFAFRKAFNVASYSGHTLFGMDFKTVLVVTQVLGYMASKFYGIRFISELKRVRRHWLIIGLVGISWLAWLLFALLPAPYNFWCLFLNGFPLGLLWGIVFSYVEGRRTTDLISAALAVSFIFASGLAKSTAQWVMNSFHVTEYWMPFVVGCIFMPALFLFVFLLEKIPAPDEEDVAQRMHRQPMLKEDRKALLKGFLPGIVVLVIIYILVTILREVRDNFMADMWRESGEVFQAGVFAKTETSISIIILVLIAVMIWLRNSFTAFMLAQCIMLAGFIISLITTWLYARQQLPMYHWMLFVGLGLYMVYIPFNSILFDRFIAAFRFAGNVGFLIYIADSFGYLGSVGVMLAKTVLQIQTNWLHFYMQLVMVTGITGVVGTIASMLYFMRKMHQYQSDQRR</sequence>
<feature type="transmembrane region" description="Helical" evidence="1">
    <location>
        <begin position="98"/>
        <end position="116"/>
    </location>
</feature>
<evidence type="ECO:0000313" key="2">
    <source>
        <dbReference type="EMBL" id="SIN73280.1"/>
    </source>
</evidence>
<feature type="transmembrane region" description="Helical" evidence="1">
    <location>
        <begin position="335"/>
        <end position="353"/>
    </location>
</feature>
<accession>A0A1N6DRA7</accession>
<protein>
    <recommendedName>
        <fullName evidence="4">Sugar phosphate permease</fullName>
    </recommendedName>
</protein>
<feature type="transmembrane region" description="Helical" evidence="1">
    <location>
        <begin position="122"/>
        <end position="141"/>
    </location>
</feature>
<dbReference type="AlphaFoldDB" id="A0A1N6DRA7"/>
<dbReference type="Proteomes" id="UP000185003">
    <property type="component" value="Unassembled WGS sequence"/>
</dbReference>
<organism evidence="2 3">
    <name type="scientific">Chitinophaga niabensis</name>
    <dbReference type="NCBI Taxonomy" id="536979"/>
    <lineage>
        <taxon>Bacteria</taxon>
        <taxon>Pseudomonadati</taxon>
        <taxon>Bacteroidota</taxon>
        <taxon>Chitinophagia</taxon>
        <taxon>Chitinophagales</taxon>
        <taxon>Chitinophagaceae</taxon>
        <taxon>Chitinophaga</taxon>
    </lineage>
</organism>
<dbReference type="EMBL" id="FSRA01000001">
    <property type="protein sequence ID" value="SIN73280.1"/>
    <property type="molecule type" value="Genomic_DNA"/>
</dbReference>
<feature type="transmembrane region" description="Helical" evidence="1">
    <location>
        <begin position="185"/>
        <end position="206"/>
    </location>
</feature>
<evidence type="ECO:0008006" key="4">
    <source>
        <dbReference type="Google" id="ProtNLM"/>
    </source>
</evidence>
<dbReference type="STRING" id="536979.SAMN04488055_1013"/>
<feature type="transmembrane region" description="Helical" evidence="1">
    <location>
        <begin position="405"/>
        <end position="428"/>
    </location>
</feature>
<evidence type="ECO:0000256" key="1">
    <source>
        <dbReference type="SAM" id="Phobius"/>
    </source>
</evidence>